<dbReference type="AlphaFoldDB" id="A0A0N4XR21"/>
<reference evidence="2 3" key="2">
    <citation type="submission" date="2018-11" db="EMBL/GenBank/DDBJ databases">
        <authorList>
            <consortium name="Pathogen Informatics"/>
        </authorList>
    </citation>
    <scope>NUCLEOTIDE SEQUENCE [LARGE SCALE GENOMIC DNA]</scope>
</reference>
<protein>
    <submittedName>
        <fullName evidence="4">ZP domain-containing protein</fullName>
    </submittedName>
</protein>
<keyword evidence="3" id="KW-1185">Reference proteome</keyword>
<evidence type="ECO:0000313" key="4">
    <source>
        <dbReference type="WBParaSite" id="NBR_0000497301-mRNA-1"/>
    </source>
</evidence>
<proteinExistence type="predicted"/>
<reference evidence="4" key="1">
    <citation type="submission" date="2017-02" db="UniProtKB">
        <authorList>
            <consortium name="WormBaseParasite"/>
        </authorList>
    </citation>
    <scope>IDENTIFICATION</scope>
</reference>
<dbReference type="InterPro" id="IPR057475">
    <property type="entry name" value="CUT_C"/>
</dbReference>
<evidence type="ECO:0000313" key="3">
    <source>
        <dbReference type="Proteomes" id="UP000271162"/>
    </source>
</evidence>
<dbReference type="Proteomes" id="UP000271162">
    <property type="component" value="Unassembled WGS sequence"/>
</dbReference>
<sequence length="84" mass="9723">MPTPEYSADLTTAFQETHVFKFAHKTVTRFICQIRICMRSEECQNLTVGGLTSLETQKKRIDGKEGLLTPGQHYCFSYWRTCRS</sequence>
<evidence type="ECO:0000313" key="2">
    <source>
        <dbReference type="EMBL" id="VDL68563.1"/>
    </source>
</evidence>
<name>A0A0N4XR21_NIPBR</name>
<organism evidence="4">
    <name type="scientific">Nippostrongylus brasiliensis</name>
    <name type="common">Rat hookworm</name>
    <dbReference type="NCBI Taxonomy" id="27835"/>
    <lineage>
        <taxon>Eukaryota</taxon>
        <taxon>Metazoa</taxon>
        <taxon>Ecdysozoa</taxon>
        <taxon>Nematoda</taxon>
        <taxon>Chromadorea</taxon>
        <taxon>Rhabditida</taxon>
        <taxon>Rhabditina</taxon>
        <taxon>Rhabditomorpha</taxon>
        <taxon>Strongyloidea</taxon>
        <taxon>Heligmosomidae</taxon>
        <taxon>Nippostrongylus</taxon>
    </lineage>
</organism>
<dbReference type="EMBL" id="UYSL01010598">
    <property type="protein sequence ID" value="VDL68563.1"/>
    <property type="molecule type" value="Genomic_DNA"/>
</dbReference>
<accession>A0A0N4XR21</accession>
<gene>
    <name evidence="2" type="ORF">NBR_LOCUS4974</name>
</gene>
<dbReference type="Pfam" id="PF25301">
    <property type="entry name" value="CUT_C"/>
    <property type="match status" value="1"/>
</dbReference>
<feature type="domain" description="Cuticlin C-terminal" evidence="1">
    <location>
        <begin position="3"/>
        <end position="43"/>
    </location>
</feature>
<evidence type="ECO:0000259" key="1">
    <source>
        <dbReference type="Pfam" id="PF25301"/>
    </source>
</evidence>
<dbReference type="WBParaSite" id="NBR_0000497301-mRNA-1">
    <property type="protein sequence ID" value="NBR_0000497301-mRNA-1"/>
    <property type="gene ID" value="NBR_0000497301"/>
</dbReference>